<gene>
    <name evidence="1" type="ORF">SMN809_LOCUS28220</name>
</gene>
<evidence type="ECO:0000313" key="1">
    <source>
        <dbReference type="EMBL" id="CAF4350598.1"/>
    </source>
</evidence>
<dbReference type="EMBL" id="CAJOBI010046594">
    <property type="protein sequence ID" value="CAF4350598.1"/>
    <property type="molecule type" value="Genomic_DNA"/>
</dbReference>
<reference evidence="1" key="1">
    <citation type="submission" date="2021-02" db="EMBL/GenBank/DDBJ databases">
        <authorList>
            <person name="Nowell W R."/>
        </authorList>
    </citation>
    <scope>NUCLEOTIDE SEQUENCE</scope>
</reference>
<feature type="non-terminal residue" evidence="1">
    <location>
        <position position="73"/>
    </location>
</feature>
<dbReference type="Proteomes" id="UP000676336">
    <property type="component" value="Unassembled WGS sequence"/>
</dbReference>
<protein>
    <submittedName>
        <fullName evidence="1">Uncharacterized protein</fullName>
    </submittedName>
</protein>
<dbReference type="AlphaFoldDB" id="A0A8S2UUI6"/>
<organism evidence="1 2">
    <name type="scientific">Rotaria magnacalcarata</name>
    <dbReference type="NCBI Taxonomy" id="392030"/>
    <lineage>
        <taxon>Eukaryota</taxon>
        <taxon>Metazoa</taxon>
        <taxon>Spiralia</taxon>
        <taxon>Gnathifera</taxon>
        <taxon>Rotifera</taxon>
        <taxon>Eurotatoria</taxon>
        <taxon>Bdelloidea</taxon>
        <taxon>Philodinida</taxon>
        <taxon>Philodinidae</taxon>
        <taxon>Rotaria</taxon>
    </lineage>
</organism>
<sequence length="73" mass="7826">MDDITDSLFFVNTSTIDVVIILDAKGLYSPDVVTLVGVGVADEVTSKVDDDAANEIESDNDVDEIFDTVDDVT</sequence>
<evidence type="ECO:0000313" key="2">
    <source>
        <dbReference type="Proteomes" id="UP000676336"/>
    </source>
</evidence>
<comment type="caution">
    <text evidence="1">The sequence shown here is derived from an EMBL/GenBank/DDBJ whole genome shotgun (WGS) entry which is preliminary data.</text>
</comment>
<name>A0A8S2UUI6_9BILA</name>
<accession>A0A8S2UUI6</accession>
<proteinExistence type="predicted"/>